<reference evidence="2" key="1">
    <citation type="submission" date="2023-01" db="EMBL/GenBank/DDBJ databases">
        <title>Complete genome sequence of Planctobacterium marinum strain Dej080120_11.</title>
        <authorList>
            <person name="Ueki S."/>
            <person name="Maruyama F."/>
        </authorList>
    </citation>
    <scope>NUCLEOTIDE SEQUENCE</scope>
    <source>
        <strain evidence="2">Dej080120_11</strain>
    </source>
</reference>
<dbReference type="Proteomes" id="UP001333710">
    <property type="component" value="Chromosome"/>
</dbReference>
<evidence type="ECO:0000313" key="2">
    <source>
        <dbReference type="EMBL" id="BDX04789.1"/>
    </source>
</evidence>
<keyword evidence="3" id="KW-1185">Reference proteome</keyword>
<dbReference type="AlphaFoldDB" id="A0AA48KQV0"/>
<dbReference type="KEGG" id="pmaw:MACH26_03100"/>
<dbReference type="RefSeq" id="WP_338290632.1">
    <property type="nucleotide sequence ID" value="NZ_AP027272.1"/>
</dbReference>
<gene>
    <name evidence="2" type="ORF">MACH26_03100</name>
</gene>
<feature type="signal peptide" evidence="1">
    <location>
        <begin position="1"/>
        <end position="22"/>
    </location>
</feature>
<evidence type="ECO:0000313" key="3">
    <source>
        <dbReference type="Proteomes" id="UP001333710"/>
    </source>
</evidence>
<protein>
    <recommendedName>
        <fullName evidence="4">DUF2141 domain-containing protein</fullName>
    </recommendedName>
</protein>
<proteinExistence type="predicted"/>
<keyword evidence="1" id="KW-0732">Signal</keyword>
<sequence length="139" mass="14961">MFARKIASYAAIATLYSGSLMAANVHLDITDIAALNGEILVVLYDSPEDYSQSGAPLVSRKIPASAETVSTAFQDLPAGDYAIKLFHDENSNGQLDTNMMGLPKEGYGFSNNAGRFGPASYEEAKFSVTEDTQITIKLR</sequence>
<dbReference type="Pfam" id="PF09912">
    <property type="entry name" value="DUF2141"/>
    <property type="match status" value="1"/>
</dbReference>
<evidence type="ECO:0008006" key="4">
    <source>
        <dbReference type="Google" id="ProtNLM"/>
    </source>
</evidence>
<organism evidence="2 3">
    <name type="scientific">Planctobacterium marinum</name>
    <dbReference type="NCBI Taxonomy" id="1631968"/>
    <lineage>
        <taxon>Bacteria</taxon>
        <taxon>Pseudomonadati</taxon>
        <taxon>Pseudomonadota</taxon>
        <taxon>Gammaproteobacteria</taxon>
        <taxon>Alteromonadales</taxon>
        <taxon>Alteromonadaceae</taxon>
        <taxon>Planctobacterium</taxon>
    </lineage>
</organism>
<dbReference type="EMBL" id="AP027272">
    <property type="protein sequence ID" value="BDX04789.1"/>
    <property type="molecule type" value="Genomic_DNA"/>
</dbReference>
<name>A0AA48KQV0_9ALTE</name>
<dbReference type="InterPro" id="IPR018673">
    <property type="entry name" value="DUF2141"/>
</dbReference>
<evidence type="ECO:0000256" key="1">
    <source>
        <dbReference type="SAM" id="SignalP"/>
    </source>
</evidence>
<accession>A0AA48KQV0</accession>
<feature type="chain" id="PRO_5041305687" description="DUF2141 domain-containing protein" evidence="1">
    <location>
        <begin position="23"/>
        <end position="139"/>
    </location>
</feature>